<accession>A0A5N5SJW1</accession>
<dbReference type="InterPro" id="IPR052623">
    <property type="entry name" value="DAAF5"/>
</dbReference>
<proteinExistence type="predicted"/>
<organism evidence="2 3">
    <name type="scientific">Armadillidium nasatum</name>
    <dbReference type="NCBI Taxonomy" id="96803"/>
    <lineage>
        <taxon>Eukaryota</taxon>
        <taxon>Metazoa</taxon>
        <taxon>Ecdysozoa</taxon>
        <taxon>Arthropoda</taxon>
        <taxon>Crustacea</taxon>
        <taxon>Multicrustacea</taxon>
        <taxon>Malacostraca</taxon>
        <taxon>Eumalacostraca</taxon>
        <taxon>Peracarida</taxon>
        <taxon>Isopoda</taxon>
        <taxon>Oniscidea</taxon>
        <taxon>Crinocheta</taxon>
        <taxon>Armadillidiidae</taxon>
        <taxon>Armadillidium</taxon>
    </lineage>
</organism>
<comment type="caution">
    <text evidence="2">The sequence shown here is derived from an EMBL/GenBank/DDBJ whole genome shotgun (WGS) entry which is preliminary data.</text>
</comment>
<dbReference type="Pfam" id="PF25757">
    <property type="entry name" value="TPR_DNAAF5"/>
    <property type="match status" value="1"/>
</dbReference>
<dbReference type="InterPro" id="IPR016024">
    <property type="entry name" value="ARM-type_fold"/>
</dbReference>
<protein>
    <submittedName>
        <fullName evidence="2">Dynein assembly factor 5, axonemal</fullName>
    </submittedName>
</protein>
<dbReference type="InterPro" id="IPR057978">
    <property type="entry name" value="TPR_DAAF5"/>
</dbReference>
<sequence>MMDENLLNDLNNKNKLKRRNALNQLQKKIELENFTLEVFNYYETPLLSALSDESEINRHRVCIALETVLQKKLKPLSLTTYVIPTIRHQLCSDPIIEDCEENRLELLILLENMINCYDKDLNLHTSELCDILCSGLKDSYPEVVLKSCDCIIMLSTVLRTKFPMICNPFLKCVIRCFRKYRYKVRVKALNTLECLFTCGNICEFEELGEVLSKCFVDIPQVRMALLSFGHSLCIRMPDRYSYWFKILPFILFGLRDNDEEIRKNSLEFWQEIGKRYETENEIKTSASLHSDPEIFPEEEFVVC</sequence>
<dbReference type="Proteomes" id="UP000326759">
    <property type="component" value="Unassembled WGS sequence"/>
</dbReference>
<keyword evidence="3" id="KW-1185">Reference proteome</keyword>
<dbReference type="Gene3D" id="1.25.10.10">
    <property type="entry name" value="Leucine-rich Repeat Variant"/>
    <property type="match status" value="2"/>
</dbReference>
<feature type="domain" description="Dynein axonemal assembly factor 5 TPR repeats" evidence="1">
    <location>
        <begin position="10"/>
        <end position="281"/>
    </location>
</feature>
<evidence type="ECO:0000313" key="3">
    <source>
        <dbReference type="Proteomes" id="UP000326759"/>
    </source>
</evidence>
<dbReference type="PANTHER" id="PTHR16216">
    <property type="entry name" value="DYNEIN ASSEMBLY FACTOR 5, AXONEMAL"/>
    <property type="match status" value="1"/>
</dbReference>
<reference evidence="2 3" key="1">
    <citation type="journal article" date="2019" name="PLoS Biol.">
        <title>Sex chromosomes control vertical transmission of feminizing Wolbachia symbionts in an isopod.</title>
        <authorList>
            <person name="Becking T."/>
            <person name="Chebbi M.A."/>
            <person name="Giraud I."/>
            <person name="Moumen B."/>
            <person name="Laverre T."/>
            <person name="Caubet Y."/>
            <person name="Peccoud J."/>
            <person name="Gilbert C."/>
            <person name="Cordaux R."/>
        </authorList>
    </citation>
    <scope>NUCLEOTIDE SEQUENCE [LARGE SCALE GENOMIC DNA]</scope>
    <source>
        <strain evidence="2">ANa2</strain>
        <tissue evidence="2">Whole body excluding digestive tract and cuticle</tissue>
    </source>
</reference>
<dbReference type="SUPFAM" id="SSF48371">
    <property type="entry name" value="ARM repeat"/>
    <property type="match status" value="1"/>
</dbReference>
<name>A0A5N5SJW1_9CRUS</name>
<dbReference type="EMBL" id="SEYY01024253">
    <property type="protein sequence ID" value="KAB7494267.1"/>
    <property type="molecule type" value="Genomic_DNA"/>
</dbReference>
<evidence type="ECO:0000259" key="1">
    <source>
        <dbReference type="Pfam" id="PF25757"/>
    </source>
</evidence>
<dbReference type="PANTHER" id="PTHR16216:SF2">
    <property type="entry name" value="DYNEIN AXONEMAL ASSEMBLY FACTOR 5"/>
    <property type="match status" value="1"/>
</dbReference>
<dbReference type="AlphaFoldDB" id="A0A5N5SJW1"/>
<dbReference type="OrthoDB" id="413572at2759"/>
<evidence type="ECO:0000313" key="2">
    <source>
        <dbReference type="EMBL" id="KAB7494267.1"/>
    </source>
</evidence>
<dbReference type="InterPro" id="IPR011989">
    <property type="entry name" value="ARM-like"/>
</dbReference>
<gene>
    <name evidence="2" type="primary">Dnaaf5</name>
    <name evidence="2" type="ORF">Anas_01826</name>
</gene>